<sequence length="347" mass="39337">MNENQNNVQYYRNEIDLKELILALWKRKKMIISFTLVFAILAGLFSKFVISPVYDTKLNIVISMPEVYSTRYGDYTLPITTNDQYIKLITSNDVLINTIKDMEYDTVEISLEKLRKRIAIGNVDTKTNTIQNSFEVTVSADNPEESLKLAQTLFANYIEFIDVMTKERAINYFINNFSMNIKSLENKLKSTRDILSTNEELLAETPQIITKGEASIEIQTQLTDKSDYVVPVNTVNPNYIKIENDIVENKQSINIIENSIMMNNQYISELGVEKQALNKYYETGRAKKLESSVIGVVETSVYLPSPPVAPTQKTSPSNSLNTIIGAVIGGMIGVMTALIKEYWVKEA</sequence>
<keyword evidence="6 8" id="KW-0472">Membrane</keyword>
<dbReference type="InterPro" id="IPR050445">
    <property type="entry name" value="Bact_polysacc_biosynth/exp"/>
</dbReference>
<dbReference type="PANTHER" id="PTHR32309">
    <property type="entry name" value="TYROSINE-PROTEIN KINASE"/>
    <property type="match status" value="1"/>
</dbReference>
<comment type="caution">
    <text evidence="10">The sequence shown here is derived from an EMBL/GenBank/DDBJ whole genome shotgun (WGS) entry which is preliminary data.</text>
</comment>
<evidence type="ECO:0000256" key="1">
    <source>
        <dbReference type="ARBA" id="ARBA00004651"/>
    </source>
</evidence>
<feature type="domain" description="Polysaccharide chain length determinant N-terminal" evidence="9">
    <location>
        <begin position="13"/>
        <end position="101"/>
    </location>
</feature>
<evidence type="ECO:0000256" key="7">
    <source>
        <dbReference type="SAM" id="Coils"/>
    </source>
</evidence>
<dbReference type="AlphaFoldDB" id="A0A562J861"/>
<feature type="coiled-coil region" evidence="7">
    <location>
        <begin position="174"/>
        <end position="201"/>
    </location>
</feature>
<dbReference type="SUPFAM" id="SSF160355">
    <property type="entry name" value="Bacterial polysaccharide co-polymerase-like"/>
    <property type="match status" value="1"/>
</dbReference>
<feature type="transmembrane region" description="Helical" evidence="8">
    <location>
        <begin position="30"/>
        <end position="50"/>
    </location>
</feature>
<evidence type="ECO:0000313" key="11">
    <source>
        <dbReference type="Proteomes" id="UP000315343"/>
    </source>
</evidence>
<dbReference type="PANTHER" id="PTHR32309:SF31">
    <property type="entry name" value="CAPSULAR EXOPOLYSACCHARIDE FAMILY"/>
    <property type="match status" value="1"/>
</dbReference>
<dbReference type="Gene3D" id="3.30.1890.10">
    <property type="entry name" value="FepE-like"/>
    <property type="match status" value="1"/>
</dbReference>
<dbReference type="Pfam" id="PF02706">
    <property type="entry name" value="Wzz"/>
    <property type="match status" value="1"/>
</dbReference>
<organism evidence="10 11">
    <name type="scientific">Sedimentibacter saalensis</name>
    <dbReference type="NCBI Taxonomy" id="130788"/>
    <lineage>
        <taxon>Bacteria</taxon>
        <taxon>Bacillati</taxon>
        <taxon>Bacillota</taxon>
        <taxon>Tissierellia</taxon>
        <taxon>Sedimentibacter</taxon>
    </lineage>
</organism>
<name>A0A562J861_9FIRM</name>
<evidence type="ECO:0000256" key="3">
    <source>
        <dbReference type="ARBA" id="ARBA00022475"/>
    </source>
</evidence>
<accession>A0A562J861</accession>
<feature type="transmembrane region" description="Helical" evidence="8">
    <location>
        <begin position="320"/>
        <end position="339"/>
    </location>
</feature>
<keyword evidence="7" id="KW-0175">Coiled coil</keyword>
<proteinExistence type="inferred from homology"/>
<keyword evidence="3" id="KW-1003">Cell membrane</keyword>
<evidence type="ECO:0000256" key="6">
    <source>
        <dbReference type="ARBA" id="ARBA00023136"/>
    </source>
</evidence>
<protein>
    <submittedName>
        <fullName evidence="10">LPS O-antigen subunit length determinant protein (WzzB/FepE family)</fullName>
    </submittedName>
</protein>
<comment type="similarity">
    <text evidence="2">Belongs to the CpsC/CapA family.</text>
</comment>
<evidence type="ECO:0000256" key="8">
    <source>
        <dbReference type="SAM" id="Phobius"/>
    </source>
</evidence>
<dbReference type="GO" id="GO:0005886">
    <property type="term" value="C:plasma membrane"/>
    <property type="evidence" value="ECO:0007669"/>
    <property type="project" value="UniProtKB-SubCell"/>
</dbReference>
<dbReference type="InterPro" id="IPR003856">
    <property type="entry name" value="LPS_length_determ_N"/>
</dbReference>
<keyword evidence="11" id="KW-1185">Reference proteome</keyword>
<dbReference type="OrthoDB" id="2360475at2"/>
<keyword evidence="4 8" id="KW-0812">Transmembrane</keyword>
<keyword evidence="5 8" id="KW-1133">Transmembrane helix</keyword>
<evidence type="ECO:0000256" key="2">
    <source>
        <dbReference type="ARBA" id="ARBA00006683"/>
    </source>
</evidence>
<evidence type="ECO:0000256" key="5">
    <source>
        <dbReference type="ARBA" id="ARBA00022989"/>
    </source>
</evidence>
<comment type="subcellular location">
    <subcellularLocation>
        <location evidence="1">Cell membrane</location>
        <topology evidence="1">Multi-pass membrane protein</topology>
    </subcellularLocation>
</comment>
<dbReference type="Proteomes" id="UP000315343">
    <property type="component" value="Unassembled WGS sequence"/>
</dbReference>
<dbReference type="EMBL" id="VLKH01000006">
    <property type="protein sequence ID" value="TWH79366.1"/>
    <property type="molecule type" value="Genomic_DNA"/>
</dbReference>
<evidence type="ECO:0000259" key="9">
    <source>
        <dbReference type="Pfam" id="PF02706"/>
    </source>
</evidence>
<evidence type="ECO:0000256" key="4">
    <source>
        <dbReference type="ARBA" id="ARBA00022692"/>
    </source>
</evidence>
<evidence type="ECO:0000313" key="10">
    <source>
        <dbReference type="EMBL" id="TWH79366.1"/>
    </source>
</evidence>
<reference evidence="10 11" key="1">
    <citation type="submission" date="2019-07" db="EMBL/GenBank/DDBJ databases">
        <title>Genomic Encyclopedia of Type Strains, Phase I: the one thousand microbial genomes (KMG-I) project.</title>
        <authorList>
            <person name="Kyrpides N."/>
        </authorList>
    </citation>
    <scope>NUCLEOTIDE SEQUENCE [LARGE SCALE GENOMIC DNA]</scope>
    <source>
        <strain evidence="10 11">DSM 13558</strain>
    </source>
</reference>
<gene>
    <name evidence="10" type="ORF">LY60_02343</name>
</gene>
<dbReference type="RefSeq" id="WP_145083669.1">
    <property type="nucleotide sequence ID" value="NZ_VLKH01000006.1"/>
</dbReference>